<proteinExistence type="predicted"/>
<feature type="region of interest" description="Disordered" evidence="1">
    <location>
        <begin position="1"/>
        <end position="63"/>
    </location>
</feature>
<accession>A0A6C0J6K3</accession>
<evidence type="ECO:0000256" key="1">
    <source>
        <dbReference type="SAM" id="MobiDB-lite"/>
    </source>
</evidence>
<dbReference type="AlphaFoldDB" id="A0A6C0J6K3"/>
<name>A0A6C0J6K3_9ZZZZ</name>
<feature type="compositionally biased region" description="Basic and acidic residues" evidence="1">
    <location>
        <begin position="13"/>
        <end position="44"/>
    </location>
</feature>
<organism evidence="2">
    <name type="scientific">viral metagenome</name>
    <dbReference type="NCBI Taxonomy" id="1070528"/>
    <lineage>
        <taxon>unclassified sequences</taxon>
        <taxon>metagenomes</taxon>
        <taxon>organismal metagenomes</taxon>
    </lineage>
</organism>
<dbReference type="EMBL" id="MN740326">
    <property type="protein sequence ID" value="QHU00336.1"/>
    <property type="molecule type" value="Genomic_DNA"/>
</dbReference>
<evidence type="ECO:0000313" key="2">
    <source>
        <dbReference type="EMBL" id="QHU00336.1"/>
    </source>
</evidence>
<protein>
    <submittedName>
        <fullName evidence="2">Uncharacterized protein</fullName>
    </submittedName>
</protein>
<reference evidence="2" key="1">
    <citation type="journal article" date="2020" name="Nature">
        <title>Giant virus diversity and host interactions through global metagenomics.</title>
        <authorList>
            <person name="Schulz F."/>
            <person name="Roux S."/>
            <person name="Paez-Espino D."/>
            <person name="Jungbluth S."/>
            <person name="Walsh D.A."/>
            <person name="Denef V.J."/>
            <person name="McMahon K.D."/>
            <person name="Konstantinidis K.T."/>
            <person name="Eloe-Fadrosh E.A."/>
            <person name="Kyrpides N.C."/>
            <person name="Woyke T."/>
        </authorList>
    </citation>
    <scope>NUCLEOTIDE SEQUENCE</scope>
    <source>
        <strain evidence="2">GVMAG-M-3300025860-12</strain>
    </source>
</reference>
<feature type="compositionally biased region" description="Basic and acidic residues" evidence="1">
    <location>
        <begin position="53"/>
        <end position="63"/>
    </location>
</feature>
<sequence>MSSSTLEVFIDNETTHPETTHPETTHPETTHPETTHPETTHPETTHPVTVLSGEKDYSPPSDECTKCWNDDAVETEKDYEDRLYEEYKEQHRDEERQKYLEGNYYKDLWYER</sequence>